<dbReference type="Gene3D" id="1.10.10.10">
    <property type="entry name" value="Winged helix-like DNA-binding domain superfamily/Winged helix DNA-binding domain"/>
    <property type="match status" value="1"/>
</dbReference>
<comment type="caution">
    <text evidence="8">The sequence shown here is derived from an EMBL/GenBank/DDBJ whole genome shotgun (WGS) entry which is preliminary data.</text>
</comment>
<dbReference type="InterPro" id="IPR058245">
    <property type="entry name" value="NreC/VraR/RcsB-like_REC"/>
</dbReference>
<evidence type="ECO:0000313" key="9">
    <source>
        <dbReference type="Proteomes" id="UP000216446"/>
    </source>
</evidence>
<dbReference type="Gene3D" id="3.40.50.2300">
    <property type="match status" value="1"/>
</dbReference>
<keyword evidence="9" id="KW-1185">Reference proteome</keyword>
<dbReference type="InterPro" id="IPR016032">
    <property type="entry name" value="Sig_transdc_resp-reg_C-effctor"/>
</dbReference>
<organism evidence="8 9">
    <name type="scientific">Rubricoccus marinus</name>
    <dbReference type="NCBI Taxonomy" id="716817"/>
    <lineage>
        <taxon>Bacteria</taxon>
        <taxon>Pseudomonadati</taxon>
        <taxon>Rhodothermota</taxon>
        <taxon>Rhodothermia</taxon>
        <taxon>Rhodothermales</taxon>
        <taxon>Rubricoccaceae</taxon>
        <taxon>Rubricoccus</taxon>
    </lineage>
</organism>
<proteinExistence type="predicted"/>
<feature type="domain" description="HTH luxR-type" evidence="6">
    <location>
        <begin position="137"/>
        <end position="202"/>
    </location>
</feature>
<evidence type="ECO:0000256" key="3">
    <source>
        <dbReference type="ARBA" id="ARBA00023125"/>
    </source>
</evidence>
<dbReference type="InterPro" id="IPR000792">
    <property type="entry name" value="Tscrpt_reg_LuxR_C"/>
</dbReference>
<dbReference type="SUPFAM" id="SSF52172">
    <property type="entry name" value="CheY-like"/>
    <property type="match status" value="1"/>
</dbReference>
<dbReference type="SUPFAM" id="SSF46894">
    <property type="entry name" value="C-terminal effector domain of the bipartite response regulators"/>
    <property type="match status" value="1"/>
</dbReference>
<evidence type="ECO:0000256" key="2">
    <source>
        <dbReference type="ARBA" id="ARBA00023015"/>
    </source>
</evidence>
<evidence type="ECO:0000259" key="6">
    <source>
        <dbReference type="PROSITE" id="PS50043"/>
    </source>
</evidence>
<dbReference type="Pfam" id="PF00072">
    <property type="entry name" value="Response_reg"/>
    <property type="match status" value="1"/>
</dbReference>
<dbReference type="PRINTS" id="PR00038">
    <property type="entry name" value="HTHLUXR"/>
</dbReference>
<sequence>MIRVLIADDHPFVRRGVREALNDEGIEVVGEAENGEEALSLSRALALDVAVVDLSMPGLGGLEVVARLRVERPDLPVLVLSAHPSRELGLQVLQAGGVGYVDKNEAPDVLPAAVRRAASGRRVIPADLAEVLAERAEGRREGVLTPREIQVARCLARGESREEASRALGIAPSTVSTYRGRVFSKLGIRTGAELARIAARRGWID</sequence>
<evidence type="ECO:0000313" key="8">
    <source>
        <dbReference type="EMBL" id="OZC01448.1"/>
    </source>
</evidence>
<evidence type="ECO:0000256" key="1">
    <source>
        <dbReference type="ARBA" id="ARBA00022553"/>
    </source>
</evidence>
<gene>
    <name evidence="8" type="ORF">BSZ36_17375</name>
</gene>
<keyword evidence="2" id="KW-0805">Transcription regulation</keyword>
<evidence type="ECO:0000256" key="5">
    <source>
        <dbReference type="PROSITE-ProRule" id="PRU00169"/>
    </source>
</evidence>
<dbReference type="PANTHER" id="PTHR43214:SF41">
    <property type="entry name" value="NITRATE_NITRITE RESPONSE REGULATOR PROTEIN NARP"/>
    <property type="match status" value="1"/>
</dbReference>
<accession>A0A259TV75</accession>
<keyword evidence="3" id="KW-0238">DNA-binding</keyword>
<dbReference type="InterPro" id="IPR036388">
    <property type="entry name" value="WH-like_DNA-bd_sf"/>
</dbReference>
<evidence type="ECO:0000256" key="4">
    <source>
        <dbReference type="ARBA" id="ARBA00023163"/>
    </source>
</evidence>
<evidence type="ECO:0000259" key="7">
    <source>
        <dbReference type="PROSITE" id="PS50110"/>
    </source>
</evidence>
<dbReference type="AlphaFoldDB" id="A0A259TV75"/>
<dbReference type="InterPro" id="IPR011006">
    <property type="entry name" value="CheY-like_superfamily"/>
</dbReference>
<dbReference type="GO" id="GO:0006355">
    <property type="term" value="P:regulation of DNA-templated transcription"/>
    <property type="evidence" value="ECO:0007669"/>
    <property type="project" value="InterPro"/>
</dbReference>
<dbReference type="PANTHER" id="PTHR43214">
    <property type="entry name" value="TWO-COMPONENT RESPONSE REGULATOR"/>
    <property type="match status" value="1"/>
</dbReference>
<feature type="domain" description="Response regulatory" evidence="7">
    <location>
        <begin position="3"/>
        <end position="118"/>
    </location>
</feature>
<dbReference type="InterPro" id="IPR039420">
    <property type="entry name" value="WalR-like"/>
</dbReference>
<feature type="modified residue" description="4-aspartylphosphate" evidence="5">
    <location>
        <position position="53"/>
    </location>
</feature>
<dbReference type="CDD" id="cd06170">
    <property type="entry name" value="LuxR_C_like"/>
    <property type="match status" value="1"/>
</dbReference>
<dbReference type="Pfam" id="PF00196">
    <property type="entry name" value="GerE"/>
    <property type="match status" value="1"/>
</dbReference>
<dbReference type="GO" id="GO:0003677">
    <property type="term" value="F:DNA binding"/>
    <property type="evidence" value="ECO:0007669"/>
    <property type="project" value="UniProtKB-KW"/>
</dbReference>
<dbReference type="SMART" id="SM00421">
    <property type="entry name" value="HTH_LUXR"/>
    <property type="match status" value="1"/>
</dbReference>
<protein>
    <recommendedName>
        <fullName evidence="10">DNA-binding response regulator</fullName>
    </recommendedName>
</protein>
<dbReference type="EMBL" id="MQWB01000010">
    <property type="protein sequence ID" value="OZC01448.1"/>
    <property type="molecule type" value="Genomic_DNA"/>
</dbReference>
<dbReference type="InterPro" id="IPR001789">
    <property type="entry name" value="Sig_transdc_resp-reg_receiver"/>
</dbReference>
<name>A0A259TV75_9BACT</name>
<dbReference type="PROSITE" id="PS50110">
    <property type="entry name" value="RESPONSE_REGULATORY"/>
    <property type="match status" value="1"/>
</dbReference>
<dbReference type="PROSITE" id="PS50043">
    <property type="entry name" value="HTH_LUXR_2"/>
    <property type="match status" value="1"/>
</dbReference>
<keyword evidence="1 5" id="KW-0597">Phosphoprotein</keyword>
<dbReference type="GO" id="GO:0000160">
    <property type="term" value="P:phosphorelay signal transduction system"/>
    <property type="evidence" value="ECO:0007669"/>
    <property type="project" value="InterPro"/>
</dbReference>
<dbReference type="Proteomes" id="UP000216446">
    <property type="component" value="Unassembled WGS sequence"/>
</dbReference>
<dbReference type="SMART" id="SM00448">
    <property type="entry name" value="REC"/>
    <property type="match status" value="1"/>
</dbReference>
<reference evidence="8 9" key="1">
    <citation type="submission" date="2016-11" db="EMBL/GenBank/DDBJ databases">
        <title>Study of marine rhodopsin-containing bacteria.</title>
        <authorList>
            <person name="Yoshizawa S."/>
            <person name="Kumagai Y."/>
            <person name="Kogure K."/>
        </authorList>
    </citation>
    <scope>NUCLEOTIDE SEQUENCE [LARGE SCALE GENOMIC DNA]</scope>
    <source>
        <strain evidence="8 9">SG-29</strain>
    </source>
</reference>
<evidence type="ECO:0008006" key="10">
    <source>
        <dbReference type="Google" id="ProtNLM"/>
    </source>
</evidence>
<keyword evidence="4" id="KW-0804">Transcription</keyword>
<dbReference type="CDD" id="cd17535">
    <property type="entry name" value="REC_NarL-like"/>
    <property type="match status" value="1"/>
</dbReference>
<dbReference type="OrthoDB" id="1013073at2"/>
<dbReference type="FunCoup" id="A0A259TV75">
    <property type="interactions" value="150"/>
</dbReference>
<dbReference type="RefSeq" id="WP_094551588.1">
    <property type="nucleotide sequence ID" value="NZ_MQWB01000010.1"/>
</dbReference>
<dbReference type="InParanoid" id="A0A259TV75"/>